<dbReference type="InterPro" id="IPR004045">
    <property type="entry name" value="Glutathione_S-Trfase_N"/>
</dbReference>
<dbReference type="Proteomes" id="UP000198615">
    <property type="component" value="Unassembled WGS sequence"/>
</dbReference>
<name>A0A8G2EYD6_9PROT</name>
<keyword evidence="3" id="KW-0808">Transferase</keyword>
<feature type="domain" description="GST N-terminal" evidence="1">
    <location>
        <begin position="15"/>
        <end position="81"/>
    </location>
</feature>
<dbReference type="SUPFAM" id="SSF52833">
    <property type="entry name" value="Thioredoxin-like"/>
    <property type="match status" value="1"/>
</dbReference>
<dbReference type="EMBL" id="FNBW01000004">
    <property type="protein sequence ID" value="SDF58372.1"/>
    <property type="molecule type" value="Genomic_DNA"/>
</dbReference>
<dbReference type="InterPro" id="IPR036282">
    <property type="entry name" value="Glutathione-S-Trfase_C_sf"/>
</dbReference>
<dbReference type="SUPFAM" id="SSF47616">
    <property type="entry name" value="GST C-terminal domain-like"/>
    <property type="match status" value="1"/>
</dbReference>
<dbReference type="Pfam" id="PF22041">
    <property type="entry name" value="GST_C_7"/>
    <property type="match status" value="1"/>
</dbReference>
<dbReference type="AlphaFoldDB" id="A0A8G2EYD6"/>
<dbReference type="Gene3D" id="3.40.30.10">
    <property type="entry name" value="Glutaredoxin"/>
    <property type="match status" value="1"/>
</dbReference>
<accession>A0A8G2EYD6</accession>
<dbReference type="OrthoDB" id="509852at2"/>
<evidence type="ECO:0000259" key="1">
    <source>
        <dbReference type="Pfam" id="PF13417"/>
    </source>
</evidence>
<dbReference type="Pfam" id="PF13417">
    <property type="entry name" value="GST_N_3"/>
    <property type="match status" value="1"/>
</dbReference>
<keyword evidence="4" id="KW-1185">Reference proteome</keyword>
<gene>
    <name evidence="3" type="ORF">SAMN05660686_01757</name>
</gene>
<dbReference type="InterPro" id="IPR054416">
    <property type="entry name" value="GST_UstS-like_C"/>
</dbReference>
<protein>
    <submittedName>
        <fullName evidence="3">Glutathione S-transferase, N-terminal domain</fullName>
    </submittedName>
</protein>
<organism evidence="3 4">
    <name type="scientific">Thalassobaculum litoreum DSM 18839</name>
    <dbReference type="NCBI Taxonomy" id="1123362"/>
    <lineage>
        <taxon>Bacteria</taxon>
        <taxon>Pseudomonadati</taxon>
        <taxon>Pseudomonadota</taxon>
        <taxon>Alphaproteobacteria</taxon>
        <taxon>Rhodospirillales</taxon>
        <taxon>Thalassobaculaceae</taxon>
        <taxon>Thalassobaculum</taxon>
    </lineage>
</organism>
<dbReference type="GO" id="GO:0016740">
    <property type="term" value="F:transferase activity"/>
    <property type="evidence" value="ECO:0007669"/>
    <property type="project" value="UniProtKB-KW"/>
</dbReference>
<comment type="caution">
    <text evidence="3">The sequence shown here is derived from an EMBL/GenBank/DDBJ whole genome shotgun (WGS) entry which is preliminary data.</text>
</comment>
<dbReference type="InterPro" id="IPR036249">
    <property type="entry name" value="Thioredoxin-like_sf"/>
</dbReference>
<evidence type="ECO:0000259" key="2">
    <source>
        <dbReference type="Pfam" id="PF22041"/>
    </source>
</evidence>
<reference evidence="3 4" key="1">
    <citation type="submission" date="2016-10" db="EMBL/GenBank/DDBJ databases">
        <authorList>
            <person name="Varghese N."/>
            <person name="Submissions S."/>
        </authorList>
    </citation>
    <scope>NUCLEOTIDE SEQUENCE [LARGE SCALE GENOMIC DNA]</scope>
    <source>
        <strain evidence="3 4">DSM 18839</strain>
    </source>
</reference>
<dbReference type="Gene3D" id="1.20.1050.10">
    <property type="match status" value="1"/>
</dbReference>
<dbReference type="RefSeq" id="WP_093149647.1">
    <property type="nucleotide sequence ID" value="NZ_FNBW01000004.1"/>
</dbReference>
<sequence length="224" mass="25344">MKLYERLGANNLCPSPIGYRVRIALALKGMDCARVPMRFADVDRLEAETGARTCPAMVDGASRLTNSEAIVRYLDAVQSGRPVYRDEDRYFDLAAIERELGARAGRVIAPWFIERLCPEDRDYYRRSREERYGMTFAELVAHRSASELDLAFSVGRVAAKLERSPFFSGREPGFADAVVYGYLLWIELADPSAMPELPADMAAWYEARDLAWRRACLKPFAKDA</sequence>
<evidence type="ECO:0000313" key="3">
    <source>
        <dbReference type="EMBL" id="SDF58372.1"/>
    </source>
</evidence>
<proteinExistence type="predicted"/>
<feature type="domain" description="Glutathione S-transferase UstS-like C-terminal" evidence="2">
    <location>
        <begin position="95"/>
        <end position="191"/>
    </location>
</feature>
<evidence type="ECO:0000313" key="4">
    <source>
        <dbReference type="Proteomes" id="UP000198615"/>
    </source>
</evidence>